<dbReference type="AlphaFoldDB" id="A0A139IKR7"/>
<accession>A0A139IKR7</accession>
<protein>
    <submittedName>
        <fullName evidence="1">Uncharacterized protein</fullName>
    </submittedName>
</protein>
<dbReference type="EMBL" id="LFZO01000059">
    <property type="protein sequence ID" value="KXT15378.1"/>
    <property type="molecule type" value="Genomic_DNA"/>
</dbReference>
<dbReference type="PANTHER" id="PTHR42085:SF1">
    <property type="entry name" value="F-BOX DOMAIN-CONTAINING PROTEIN"/>
    <property type="match status" value="1"/>
</dbReference>
<organism evidence="1 2">
    <name type="scientific">Pseudocercospora musae</name>
    <dbReference type="NCBI Taxonomy" id="113226"/>
    <lineage>
        <taxon>Eukaryota</taxon>
        <taxon>Fungi</taxon>
        <taxon>Dikarya</taxon>
        <taxon>Ascomycota</taxon>
        <taxon>Pezizomycotina</taxon>
        <taxon>Dothideomycetes</taxon>
        <taxon>Dothideomycetidae</taxon>
        <taxon>Mycosphaerellales</taxon>
        <taxon>Mycosphaerellaceae</taxon>
        <taxon>Pseudocercospora</taxon>
    </lineage>
</organism>
<reference evidence="1 2" key="1">
    <citation type="submission" date="2015-07" db="EMBL/GenBank/DDBJ databases">
        <title>Comparative genomics of the Sigatoka disease complex on banana suggests a link between parallel evolutionary changes in Pseudocercospora fijiensis and Pseudocercospora eumusae and increased virulence on the banana host.</title>
        <authorList>
            <person name="Chang T.-C."/>
            <person name="Salvucci A."/>
            <person name="Crous P.W."/>
            <person name="Stergiopoulos I."/>
        </authorList>
    </citation>
    <scope>NUCLEOTIDE SEQUENCE [LARGE SCALE GENOMIC DNA]</scope>
    <source>
        <strain evidence="1 2">CBS 116634</strain>
    </source>
</reference>
<comment type="caution">
    <text evidence="1">The sequence shown here is derived from an EMBL/GenBank/DDBJ whole genome shotgun (WGS) entry which is preliminary data.</text>
</comment>
<dbReference type="Proteomes" id="UP000073492">
    <property type="component" value="Unassembled WGS sequence"/>
</dbReference>
<keyword evidence="2" id="KW-1185">Reference proteome</keyword>
<evidence type="ECO:0000313" key="2">
    <source>
        <dbReference type="Proteomes" id="UP000073492"/>
    </source>
</evidence>
<sequence>MARTLGNDCCRDTTKRVQNGLHKQGAHAFRDRMGPHSARSSDKIEARGQGQPLRGTLIALLSSLITGKTSRIGRTPDPAEDLLAEIQTMKQCAKPGQHVTLLSLPAEIRSAILEHVFDSNFQAKGFLGQGLLGGIFHNEDYNASSLLAPLLVCKQFYQDSSLLALNRTNFVVSNLFFKIPERIATLHPKQIEAIRSIAFVADARHFRQLHDWGQHPFGIKNLSLDSLTIVLRRSSNWHYLFDFTTDLVHLLRSLTGVKSFTFVRNVALVKGSFKTWYNRLIGLLLKIDHLERYDKVPASPEKTWWTWSYDEVAQSFTLEANPAKRIMDEEAYMQEILPLMAELKVSMENEEWNPDPRSRLPYY</sequence>
<dbReference type="InterPro" id="IPR038883">
    <property type="entry name" value="AN11006-like"/>
</dbReference>
<name>A0A139IKR7_9PEZI</name>
<dbReference type="PANTHER" id="PTHR42085">
    <property type="entry name" value="F-BOX DOMAIN-CONTAINING PROTEIN"/>
    <property type="match status" value="1"/>
</dbReference>
<evidence type="ECO:0000313" key="1">
    <source>
        <dbReference type="EMBL" id="KXT15378.1"/>
    </source>
</evidence>
<dbReference type="OrthoDB" id="3786918at2759"/>
<gene>
    <name evidence="1" type="ORF">AC579_2192</name>
</gene>
<proteinExistence type="predicted"/>